<dbReference type="Proteomes" id="UP000481153">
    <property type="component" value="Unassembled WGS sequence"/>
</dbReference>
<dbReference type="Gene3D" id="1.10.630.10">
    <property type="entry name" value="Cytochrome P450"/>
    <property type="match status" value="1"/>
</dbReference>
<comment type="caution">
    <text evidence="5">The sequence shown here is derived from an EMBL/GenBank/DDBJ whole genome shotgun (WGS) entry which is preliminary data.</text>
</comment>
<dbReference type="PRINTS" id="PR00463">
    <property type="entry name" value="EP450I"/>
</dbReference>
<dbReference type="PANTHER" id="PTHR24305">
    <property type="entry name" value="CYTOCHROME P450"/>
    <property type="match status" value="1"/>
</dbReference>
<dbReference type="GO" id="GO:0005506">
    <property type="term" value="F:iron ion binding"/>
    <property type="evidence" value="ECO:0007669"/>
    <property type="project" value="InterPro"/>
</dbReference>
<evidence type="ECO:0000256" key="3">
    <source>
        <dbReference type="PIRSR" id="PIRSR602401-1"/>
    </source>
</evidence>
<evidence type="ECO:0000256" key="2">
    <source>
        <dbReference type="ARBA" id="ARBA00010617"/>
    </source>
</evidence>
<dbReference type="InterPro" id="IPR017972">
    <property type="entry name" value="Cyt_P450_CS"/>
</dbReference>
<evidence type="ECO:0000256" key="1">
    <source>
        <dbReference type="ARBA" id="ARBA00001971"/>
    </source>
</evidence>
<evidence type="ECO:0000256" key="4">
    <source>
        <dbReference type="RuleBase" id="RU000461"/>
    </source>
</evidence>
<keyword evidence="3 4" id="KW-0408">Iron</keyword>
<evidence type="ECO:0008006" key="7">
    <source>
        <dbReference type="Google" id="ProtNLM"/>
    </source>
</evidence>
<evidence type="ECO:0000313" key="5">
    <source>
        <dbReference type="EMBL" id="KAF0733498.1"/>
    </source>
</evidence>
<dbReference type="PRINTS" id="PR00385">
    <property type="entry name" value="P450"/>
</dbReference>
<dbReference type="SUPFAM" id="SSF48264">
    <property type="entry name" value="Cytochrome P450"/>
    <property type="match status" value="1"/>
</dbReference>
<keyword evidence="6" id="KW-1185">Reference proteome</keyword>
<organism evidence="5 6">
    <name type="scientific">Aphanomyces euteiches</name>
    <dbReference type="NCBI Taxonomy" id="100861"/>
    <lineage>
        <taxon>Eukaryota</taxon>
        <taxon>Sar</taxon>
        <taxon>Stramenopiles</taxon>
        <taxon>Oomycota</taxon>
        <taxon>Saprolegniomycetes</taxon>
        <taxon>Saprolegniales</taxon>
        <taxon>Verrucalvaceae</taxon>
        <taxon>Aphanomyces</taxon>
    </lineage>
</organism>
<reference evidence="5 6" key="1">
    <citation type="submission" date="2019-07" db="EMBL/GenBank/DDBJ databases">
        <title>Genomics analysis of Aphanomyces spp. identifies a new class of oomycete effector associated with host adaptation.</title>
        <authorList>
            <person name="Gaulin E."/>
        </authorList>
    </citation>
    <scope>NUCLEOTIDE SEQUENCE [LARGE SCALE GENOMIC DNA]</scope>
    <source>
        <strain evidence="5 6">ATCC 201684</strain>
    </source>
</reference>
<dbReference type="Pfam" id="PF00067">
    <property type="entry name" value="p450"/>
    <property type="match status" value="1"/>
</dbReference>
<evidence type="ECO:0000313" key="6">
    <source>
        <dbReference type="Proteomes" id="UP000481153"/>
    </source>
</evidence>
<dbReference type="PROSITE" id="PS00086">
    <property type="entry name" value="CYTOCHROME_P450"/>
    <property type="match status" value="1"/>
</dbReference>
<dbReference type="AlphaFoldDB" id="A0A6G0X151"/>
<protein>
    <recommendedName>
        <fullName evidence="7">Cytochrome P450</fullName>
    </recommendedName>
</protein>
<gene>
    <name evidence="5" type="ORF">Ae201684_009736</name>
</gene>
<proteinExistence type="inferred from homology"/>
<dbReference type="PANTHER" id="PTHR24305:SF166">
    <property type="entry name" value="CYTOCHROME P450 12A4, MITOCHONDRIAL-RELATED"/>
    <property type="match status" value="1"/>
</dbReference>
<dbReference type="InterPro" id="IPR036396">
    <property type="entry name" value="Cyt_P450_sf"/>
</dbReference>
<dbReference type="InterPro" id="IPR002401">
    <property type="entry name" value="Cyt_P450_E_grp-I"/>
</dbReference>
<dbReference type="VEuPathDB" id="FungiDB:AeMF1_017073"/>
<dbReference type="InterPro" id="IPR001128">
    <property type="entry name" value="Cyt_P450"/>
</dbReference>
<keyword evidence="3 4" id="KW-0479">Metal-binding</keyword>
<keyword evidence="4" id="KW-0560">Oxidoreductase</keyword>
<feature type="binding site" description="axial binding residue" evidence="3">
    <location>
        <position position="463"/>
    </location>
    <ligand>
        <name>heme</name>
        <dbReference type="ChEBI" id="CHEBI:30413"/>
    </ligand>
    <ligandPart>
        <name>Fe</name>
        <dbReference type="ChEBI" id="CHEBI:18248"/>
    </ligandPart>
</feature>
<dbReference type="EMBL" id="VJMJ01000122">
    <property type="protein sequence ID" value="KAF0733498.1"/>
    <property type="molecule type" value="Genomic_DNA"/>
</dbReference>
<name>A0A6G0X151_9STRA</name>
<dbReference type="GO" id="GO:0004497">
    <property type="term" value="F:monooxygenase activity"/>
    <property type="evidence" value="ECO:0007669"/>
    <property type="project" value="UniProtKB-KW"/>
</dbReference>
<dbReference type="GO" id="GO:0016705">
    <property type="term" value="F:oxidoreductase activity, acting on paired donors, with incorporation or reduction of molecular oxygen"/>
    <property type="evidence" value="ECO:0007669"/>
    <property type="project" value="InterPro"/>
</dbReference>
<keyword evidence="3 4" id="KW-0349">Heme</keyword>
<dbReference type="GO" id="GO:0020037">
    <property type="term" value="F:heme binding"/>
    <property type="evidence" value="ECO:0007669"/>
    <property type="project" value="InterPro"/>
</dbReference>
<accession>A0A6G0X151</accession>
<dbReference type="InterPro" id="IPR050121">
    <property type="entry name" value="Cytochrome_P450_monoxygenase"/>
</dbReference>
<keyword evidence="4" id="KW-0503">Monooxygenase</keyword>
<comment type="similarity">
    <text evidence="2 4">Belongs to the cytochrome P450 family.</text>
</comment>
<comment type="cofactor">
    <cofactor evidence="1 3">
        <name>heme</name>
        <dbReference type="ChEBI" id="CHEBI:30413"/>
    </cofactor>
</comment>
<sequence>MLTNVASLFNRDNTPSPLAVAAATSTVLFGTLVLQCAWKSYQLSHLPQPPTSSFLFGHMFDTFGGVATWKTSGKYPEPFLSWIEKFGGAYHVREFLEHVVVVSDPVALQHILVSNGPNYPRKQIAMDYFGDVVLGYGLLSVDGKQHDIYRKLMNPLFAVSKIKTFVEIFNSQTQLYCQNYLEPACDTHAPVNLSKMFTKLMLSIIGLTVLGYDYDKSPVALEAYEQSMIEVSPLMLIGAFAIPGFLSFPIPSLIKRRKAQNTLRNILTRIIHEKLANLASEQPKDLLDMVLPHATTQEAVSHTVTFMLAGHDTSSNTLGFVFGMLTSHPQAIAAIRAEYQKIIAHYGSISSWDAIADLEYTHAVIQETLRLNAVAFAALQRTTLANDNVPMSDGASIFIPQGTYIHINMAAMHRNSKYWSNPTKFIPERFIEGTPEWNADLELRGGKPHTFHYMPFSMGSKNCIGQRFAMAEIQLIVATLVSKYDFTPTAKTDLHQEFSGITLKPVKVEMTVRRVITPSS</sequence>